<reference evidence="1 2" key="1">
    <citation type="submission" date="2015-04" db="EMBL/GenBank/DDBJ databases">
        <title>Complete genome of flavobacterium.</title>
        <authorList>
            <person name="Kwon Y.M."/>
            <person name="Kim S.-J."/>
        </authorList>
    </citation>
    <scope>NUCLEOTIDE SEQUENCE [LARGE SCALE GENOMIC DNA]</scope>
    <source>
        <strain evidence="1 2">DK169</strain>
    </source>
</reference>
<dbReference type="NCBIfam" id="TIGR01484">
    <property type="entry name" value="HAD-SF-IIB"/>
    <property type="match status" value="1"/>
</dbReference>
<dbReference type="GO" id="GO:0005829">
    <property type="term" value="C:cytosol"/>
    <property type="evidence" value="ECO:0007669"/>
    <property type="project" value="TreeGrafter"/>
</dbReference>
<protein>
    <submittedName>
        <fullName evidence="1">Hydrolase</fullName>
    </submittedName>
</protein>
<dbReference type="PANTHER" id="PTHR10000">
    <property type="entry name" value="PHOSPHOSERINE PHOSPHATASE"/>
    <property type="match status" value="1"/>
</dbReference>
<dbReference type="OrthoDB" id="9814970at2"/>
<dbReference type="GO" id="GO:0016791">
    <property type="term" value="F:phosphatase activity"/>
    <property type="evidence" value="ECO:0007669"/>
    <property type="project" value="UniProtKB-ARBA"/>
</dbReference>
<dbReference type="PATRIC" id="fig|1547436.3.peg.1406"/>
<dbReference type="Pfam" id="PF08282">
    <property type="entry name" value="Hydrolase_3"/>
    <property type="match status" value="1"/>
</dbReference>
<dbReference type="NCBIfam" id="TIGR00099">
    <property type="entry name" value="Cof-subfamily"/>
    <property type="match status" value="1"/>
</dbReference>
<sequence length="265" mass="29716">MNYKILCSDLDGTLLSTKNDVSDFTVSEIKRIKNQLRIILVSARMPKSMTYLQNRMDIQENPIICYNGALVIQGGKEISSTLISITSTIKLNTICKSHKIKLGLYYKDEWCVSETSERVEKEIFNTKADPTFEPTAQTLERWKEANIGPHKIMLMGTKESLDNLALELPEEFSAAMNFYRSNDTLIEAAPKTVSKLSAIKLLLKSNESLTDVIAFGDNYNDLEMLKNVGLGVAVSNAREEVKTIANKVTLTNKENGVAQFIKDHL</sequence>
<gene>
    <name evidence="1" type="ORF">AAY42_06785</name>
</gene>
<keyword evidence="1" id="KW-0378">Hydrolase</keyword>
<evidence type="ECO:0000313" key="1">
    <source>
        <dbReference type="EMBL" id="KQC29625.1"/>
    </source>
</evidence>
<keyword evidence="2" id="KW-1185">Reference proteome</keyword>
<dbReference type="SFLD" id="SFLDG01140">
    <property type="entry name" value="C2.B:_Phosphomannomutase_and_P"/>
    <property type="match status" value="1"/>
</dbReference>
<dbReference type="InterPro" id="IPR023214">
    <property type="entry name" value="HAD_sf"/>
</dbReference>
<organism evidence="1 2">
    <name type="scientific">Flagellimonas eckloniae</name>
    <dbReference type="NCBI Taxonomy" id="346185"/>
    <lineage>
        <taxon>Bacteria</taxon>
        <taxon>Pseudomonadati</taxon>
        <taxon>Bacteroidota</taxon>
        <taxon>Flavobacteriia</taxon>
        <taxon>Flavobacteriales</taxon>
        <taxon>Flavobacteriaceae</taxon>
        <taxon>Flagellimonas</taxon>
    </lineage>
</organism>
<dbReference type="InterPro" id="IPR036412">
    <property type="entry name" value="HAD-like_sf"/>
</dbReference>
<dbReference type="InterPro" id="IPR000150">
    <property type="entry name" value="Cof"/>
</dbReference>
<dbReference type="RefSeq" id="WP_055393574.1">
    <property type="nucleotide sequence ID" value="NZ_LCTZ01000002.1"/>
</dbReference>
<proteinExistence type="predicted"/>
<dbReference type="AlphaFoldDB" id="A0A0Q1H7G6"/>
<name>A0A0Q1H7G6_9FLAO</name>
<dbReference type="SFLD" id="SFLDS00003">
    <property type="entry name" value="Haloacid_Dehalogenase"/>
    <property type="match status" value="1"/>
</dbReference>
<dbReference type="Proteomes" id="UP000050827">
    <property type="component" value="Unassembled WGS sequence"/>
</dbReference>
<dbReference type="SUPFAM" id="SSF56784">
    <property type="entry name" value="HAD-like"/>
    <property type="match status" value="1"/>
</dbReference>
<comment type="caution">
    <text evidence="1">The sequence shown here is derived from an EMBL/GenBank/DDBJ whole genome shotgun (WGS) entry which is preliminary data.</text>
</comment>
<dbReference type="PANTHER" id="PTHR10000:SF8">
    <property type="entry name" value="HAD SUPERFAMILY HYDROLASE-LIKE, TYPE 3"/>
    <property type="match status" value="1"/>
</dbReference>
<evidence type="ECO:0000313" key="2">
    <source>
        <dbReference type="Proteomes" id="UP000050827"/>
    </source>
</evidence>
<dbReference type="InterPro" id="IPR006379">
    <property type="entry name" value="HAD-SF_hydro_IIB"/>
</dbReference>
<dbReference type="EMBL" id="LCTZ01000002">
    <property type="protein sequence ID" value="KQC29625.1"/>
    <property type="molecule type" value="Genomic_DNA"/>
</dbReference>
<dbReference type="STRING" id="346185.AAY42_06785"/>
<dbReference type="Gene3D" id="3.40.50.1000">
    <property type="entry name" value="HAD superfamily/HAD-like"/>
    <property type="match status" value="1"/>
</dbReference>
<dbReference type="PROSITE" id="PS01228">
    <property type="entry name" value="COF_1"/>
    <property type="match status" value="1"/>
</dbReference>
<dbReference type="Gene3D" id="3.30.1240.10">
    <property type="match status" value="1"/>
</dbReference>
<dbReference type="GO" id="GO:0000287">
    <property type="term" value="F:magnesium ion binding"/>
    <property type="evidence" value="ECO:0007669"/>
    <property type="project" value="TreeGrafter"/>
</dbReference>
<dbReference type="CDD" id="cd07516">
    <property type="entry name" value="HAD_Pase"/>
    <property type="match status" value="1"/>
</dbReference>
<accession>A0A0Q1H7G6</accession>